<dbReference type="HOGENOM" id="CLU_113736_4_3_6"/>
<keyword evidence="4 6" id="KW-1133">Transmembrane helix</keyword>
<accession>E1SRK4</accession>
<gene>
    <name evidence="7" type="ordered locus">Fbal_2723</name>
</gene>
<organism evidence="7 8">
    <name type="scientific">Ferrimonas balearica (strain DSM 9799 / CCM 4581 / KCTC 23876 / PAT)</name>
    <dbReference type="NCBI Taxonomy" id="550540"/>
    <lineage>
        <taxon>Bacteria</taxon>
        <taxon>Pseudomonadati</taxon>
        <taxon>Pseudomonadota</taxon>
        <taxon>Gammaproteobacteria</taxon>
        <taxon>Alteromonadales</taxon>
        <taxon>Ferrimonadaceae</taxon>
        <taxon>Ferrimonas</taxon>
    </lineage>
</organism>
<evidence type="ECO:0000256" key="3">
    <source>
        <dbReference type="ARBA" id="ARBA00022692"/>
    </source>
</evidence>
<name>E1SRK4_FERBD</name>
<dbReference type="Pfam" id="PF03788">
    <property type="entry name" value="LrgA"/>
    <property type="match status" value="1"/>
</dbReference>
<evidence type="ECO:0000256" key="5">
    <source>
        <dbReference type="ARBA" id="ARBA00023136"/>
    </source>
</evidence>
<dbReference type="RefSeq" id="WP_013346231.1">
    <property type="nucleotide sequence ID" value="NC_014541.1"/>
</dbReference>
<evidence type="ECO:0000313" key="7">
    <source>
        <dbReference type="EMBL" id="ADN76925.1"/>
    </source>
</evidence>
<dbReference type="InterPro" id="IPR005538">
    <property type="entry name" value="LrgA/CidA"/>
</dbReference>
<evidence type="ECO:0000313" key="8">
    <source>
        <dbReference type="Proteomes" id="UP000006683"/>
    </source>
</evidence>
<evidence type="ECO:0000256" key="6">
    <source>
        <dbReference type="SAM" id="Phobius"/>
    </source>
</evidence>
<dbReference type="STRING" id="550540.Fbal_2723"/>
<keyword evidence="5 6" id="KW-0472">Membrane</keyword>
<feature type="transmembrane region" description="Helical" evidence="6">
    <location>
        <begin position="84"/>
        <end position="109"/>
    </location>
</feature>
<keyword evidence="2" id="KW-1003">Cell membrane</keyword>
<keyword evidence="8" id="KW-1185">Reference proteome</keyword>
<keyword evidence="3 6" id="KW-0812">Transmembrane</keyword>
<protein>
    <submittedName>
        <fullName evidence="7">LrgA family protein</fullName>
    </submittedName>
</protein>
<dbReference type="OrthoDB" id="385012at2"/>
<dbReference type="GeneID" id="67182948"/>
<evidence type="ECO:0000256" key="1">
    <source>
        <dbReference type="ARBA" id="ARBA00004651"/>
    </source>
</evidence>
<dbReference type="eggNOG" id="COG1380">
    <property type="taxonomic scope" value="Bacteria"/>
</dbReference>
<dbReference type="GO" id="GO:0005886">
    <property type="term" value="C:plasma membrane"/>
    <property type="evidence" value="ECO:0007669"/>
    <property type="project" value="UniProtKB-SubCell"/>
</dbReference>
<comment type="subcellular location">
    <subcellularLocation>
        <location evidence="1">Cell membrane</location>
        <topology evidence="1">Multi-pass membrane protein</topology>
    </subcellularLocation>
</comment>
<dbReference type="KEGG" id="fbl:Fbal_2723"/>
<feature type="transmembrane region" description="Helical" evidence="6">
    <location>
        <begin position="33"/>
        <end position="52"/>
    </location>
</feature>
<dbReference type="PANTHER" id="PTHR33931">
    <property type="entry name" value="HOLIN-LIKE PROTEIN CIDA-RELATED"/>
    <property type="match status" value="1"/>
</dbReference>
<evidence type="ECO:0000256" key="4">
    <source>
        <dbReference type="ARBA" id="ARBA00022989"/>
    </source>
</evidence>
<dbReference type="AlphaFoldDB" id="E1SRK4"/>
<sequence>MQTLFGFTALLGFWLLGEGLSHAFDWPVPGSVIGLLMLFALLCGLGRVPVAIAEASDGLLRYLALLFVPAGVGVMVYGDQLLAAWLPTTIAVLAATMLTLLVSAGVMAATMRLKRGRQ</sequence>
<evidence type="ECO:0000256" key="2">
    <source>
        <dbReference type="ARBA" id="ARBA00022475"/>
    </source>
</evidence>
<proteinExistence type="predicted"/>
<reference evidence="7 8" key="1">
    <citation type="journal article" date="2010" name="Stand. Genomic Sci.">
        <title>Complete genome sequence of Ferrimonas balearica type strain (PAT).</title>
        <authorList>
            <person name="Nolan M."/>
            <person name="Sikorski J."/>
            <person name="Davenport K."/>
            <person name="Lucas S."/>
            <person name="Glavina Del Rio T."/>
            <person name="Tice H."/>
            <person name="Cheng J."/>
            <person name="Goodwin L."/>
            <person name="Pitluck S."/>
            <person name="Liolios K."/>
            <person name="Ivanova N."/>
            <person name="Mavromatis K."/>
            <person name="Ovchinnikova G."/>
            <person name="Pati A."/>
            <person name="Chen A."/>
            <person name="Palaniappan K."/>
            <person name="Land M."/>
            <person name="Hauser L."/>
            <person name="Chang Y."/>
            <person name="Jeffries C."/>
            <person name="Tapia R."/>
            <person name="Brettin T."/>
            <person name="Detter J."/>
            <person name="Han C."/>
            <person name="Yasawong M."/>
            <person name="Rohde M."/>
            <person name="Tindall B."/>
            <person name="Goker M."/>
            <person name="Woyke T."/>
            <person name="Bristow J."/>
            <person name="Eisen J."/>
            <person name="Markowitz V."/>
            <person name="Hugenholtz P."/>
            <person name="Kyrpides N."/>
            <person name="Klenk H."/>
            <person name="Lapidus A."/>
        </authorList>
    </citation>
    <scope>NUCLEOTIDE SEQUENCE [LARGE SCALE GENOMIC DNA]</scope>
    <source>
        <strain evidence="8">DSM 9799 / CCM 4581 / KCTC 23876 / PAT</strain>
    </source>
</reference>
<dbReference type="PANTHER" id="PTHR33931:SF2">
    <property type="entry name" value="HOLIN-LIKE PROTEIN CIDA"/>
    <property type="match status" value="1"/>
</dbReference>
<dbReference type="EMBL" id="CP002209">
    <property type="protein sequence ID" value="ADN76925.1"/>
    <property type="molecule type" value="Genomic_DNA"/>
</dbReference>
<dbReference type="Proteomes" id="UP000006683">
    <property type="component" value="Chromosome"/>
</dbReference>
<feature type="transmembrane region" description="Helical" evidence="6">
    <location>
        <begin position="59"/>
        <end position="78"/>
    </location>
</feature>